<dbReference type="GO" id="GO:0008270">
    <property type="term" value="F:zinc ion binding"/>
    <property type="evidence" value="ECO:0007669"/>
    <property type="project" value="UniProtKB-UniRule"/>
</dbReference>
<comment type="caution">
    <text evidence="2">The sequence shown here is derived from an EMBL/GenBank/DDBJ whole genome shotgun (WGS) entry which is preliminary data.</text>
</comment>
<dbReference type="Gene3D" id="3.20.20.70">
    <property type="entry name" value="Aldolase class I"/>
    <property type="match status" value="1"/>
</dbReference>
<comment type="catalytic activity">
    <reaction evidence="1">
        <text>beta-D-fructose 1,6-bisphosphate = D-glyceraldehyde 3-phosphate + dihydroxyacetone phosphate</text>
        <dbReference type="Rhea" id="RHEA:14729"/>
        <dbReference type="ChEBI" id="CHEBI:32966"/>
        <dbReference type="ChEBI" id="CHEBI:57642"/>
        <dbReference type="ChEBI" id="CHEBI:59776"/>
        <dbReference type="EC" id="4.1.2.13"/>
    </reaction>
</comment>
<proteinExistence type="inferred from homology"/>
<dbReference type="EC" id="4.1.2.13" evidence="1"/>
<dbReference type="Proteomes" id="UP000243723">
    <property type="component" value="Unassembled WGS sequence"/>
</dbReference>
<dbReference type="SUPFAM" id="SSF51569">
    <property type="entry name" value="Aldolase"/>
    <property type="match status" value="1"/>
</dbReference>
<name>A0A2P7Z3Q4_9PEZI</name>
<dbReference type="Pfam" id="PF01116">
    <property type="entry name" value="F_bP_aldolase"/>
    <property type="match status" value="1"/>
</dbReference>
<comment type="cofactor">
    <cofactor evidence="1">
        <name>Zn(2+)</name>
        <dbReference type="ChEBI" id="CHEBI:29105"/>
    </cofactor>
    <text evidence="1">Binds 2 Zn(2+) ions per subunit. One is catalytic and the other provides a structural contribution.</text>
</comment>
<dbReference type="PANTHER" id="PTHR30304:SF0">
    <property type="entry name" value="D-TAGATOSE-1,6-BISPHOSPHATE ALDOLASE SUBUNIT GATY-RELATED"/>
    <property type="match status" value="1"/>
</dbReference>
<comment type="pathway">
    <text evidence="1">Carbohydrate degradation; glycolysis; D-glyceraldehyde 3-phosphate and glycerone phosphate from D-glucose: step 4/4.</text>
</comment>
<dbReference type="InterPro" id="IPR050246">
    <property type="entry name" value="Class_II_FBP_aldolase"/>
</dbReference>
<keyword evidence="3" id="KW-1185">Reference proteome</keyword>
<dbReference type="UniPathway" id="UPA00109">
    <property type="reaction ID" value="UER00183"/>
</dbReference>
<evidence type="ECO:0000313" key="3">
    <source>
        <dbReference type="Proteomes" id="UP000243723"/>
    </source>
</evidence>
<dbReference type="STRING" id="40998.A0A2P7Z3Q4"/>
<organism evidence="2 3">
    <name type="scientific">Elsinoe australis</name>
    <dbReference type="NCBI Taxonomy" id="40998"/>
    <lineage>
        <taxon>Eukaryota</taxon>
        <taxon>Fungi</taxon>
        <taxon>Dikarya</taxon>
        <taxon>Ascomycota</taxon>
        <taxon>Pezizomycotina</taxon>
        <taxon>Dothideomycetes</taxon>
        <taxon>Dothideomycetidae</taxon>
        <taxon>Myriangiales</taxon>
        <taxon>Elsinoaceae</taxon>
        <taxon>Elsinoe</taxon>
    </lineage>
</organism>
<dbReference type="PANTHER" id="PTHR30304">
    <property type="entry name" value="D-TAGATOSE-1,6-BISPHOSPHATE ALDOLASE"/>
    <property type="match status" value="1"/>
</dbReference>
<sequence>MTTPEDAARFVKETGVHFLAPSFGNVHGLYPPGGAETCWELDRLESIAKSVGPSIPLVLHGTHPVSDQLFQKAIKLGMRKINLNRSWSNGPDEGHSSQMPLYPGISRGGTIHLPSTVTQSGVNNPTTTTSNTLGLISESGSTDCSYQQHTQLPPDVQGNAQLATIQASANLAATSSRNVGDAIRLQVTST</sequence>
<gene>
    <name evidence="2" type="ORF">B9Z65_6804</name>
</gene>
<accession>A0A2P7Z3Q4</accession>
<dbReference type="InterPro" id="IPR000771">
    <property type="entry name" value="FBA_II"/>
</dbReference>
<dbReference type="AlphaFoldDB" id="A0A2P7Z3Q4"/>
<dbReference type="EMBL" id="NHZQ01000331">
    <property type="protein sequence ID" value="PSK42850.1"/>
    <property type="molecule type" value="Genomic_DNA"/>
</dbReference>
<keyword evidence="1" id="KW-0456">Lyase</keyword>
<evidence type="ECO:0000256" key="1">
    <source>
        <dbReference type="RuleBase" id="RU366023"/>
    </source>
</evidence>
<protein>
    <recommendedName>
        <fullName evidence="1">Fructose-bisphosphate aldolase</fullName>
        <shortName evidence="1">FBP aldolase</shortName>
        <ecNumber evidence="1">4.1.2.13</ecNumber>
    </recommendedName>
</protein>
<dbReference type="GO" id="GO:0006096">
    <property type="term" value="P:glycolytic process"/>
    <property type="evidence" value="ECO:0007669"/>
    <property type="project" value="UniProtKB-UniPathway"/>
</dbReference>
<reference evidence="2 3" key="1">
    <citation type="submission" date="2017-05" db="EMBL/GenBank/DDBJ databases">
        <title>Draft genome sequence of Elsinoe australis.</title>
        <authorList>
            <person name="Cheng Q."/>
        </authorList>
    </citation>
    <scope>NUCLEOTIDE SEQUENCE [LARGE SCALE GENOMIC DNA]</scope>
    <source>
        <strain evidence="2 3">NL1</strain>
    </source>
</reference>
<evidence type="ECO:0000313" key="2">
    <source>
        <dbReference type="EMBL" id="PSK42850.1"/>
    </source>
</evidence>
<dbReference type="OrthoDB" id="2558351at2759"/>
<keyword evidence="1" id="KW-0324">Glycolysis</keyword>
<dbReference type="InterPro" id="IPR013785">
    <property type="entry name" value="Aldolase_TIM"/>
</dbReference>
<comment type="similarity">
    <text evidence="1">Belongs to the class II fructose-bisphosphate aldolase family.</text>
</comment>
<dbReference type="GO" id="GO:0004332">
    <property type="term" value="F:fructose-bisphosphate aldolase activity"/>
    <property type="evidence" value="ECO:0007669"/>
    <property type="project" value="UniProtKB-EC"/>
</dbReference>
<keyword evidence="1" id="KW-0479">Metal-binding</keyword>
<keyword evidence="1" id="KW-0862">Zinc</keyword>
<comment type="function">
    <text evidence="1">Catalyzes the aldol condensation of dihydroxyacetone phosphate (DHAP or glycerone-phosphate) with glyceraldehyde 3-phosphate (G3P) to form fructose 1,6-bisphosphate (FBP) in gluconeogenesis and the reverse reaction in glycolysis.</text>
</comment>